<dbReference type="AlphaFoldDB" id="A0A3B0RRN6"/>
<keyword evidence="1" id="KW-0472">Membrane</keyword>
<organism evidence="2">
    <name type="scientific">hydrothermal vent metagenome</name>
    <dbReference type="NCBI Taxonomy" id="652676"/>
    <lineage>
        <taxon>unclassified sequences</taxon>
        <taxon>metagenomes</taxon>
        <taxon>ecological metagenomes</taxon>
    </lineage>
</organism>
<protein>
    <submittedName>
        <fullName evidence="2">Uncharacterized protein</fullName>
    </submittedName>
</protein>
<evidence type="ECO:0000256" key="1">
    <source>
        <dbReference type="SAM" id="Phobius"/>
    </source>
</evidence>
<proteinExistence type="predicted"/>
<feature type="transmembrane region" description="Helical" evidence="1">
    <location>
        <begin position="44"/>
        <end position="65"/>
    </location>
</feature>
<feature type="transmembrane region" description="Helical" evidence="1">
    <location>
        <begin position="12"/>
        <end position="38"/>
    </location>
</feature>
<evidence type="ECO:0000313" key="2">
    <source>
        <dbReference type="EMBL" id="VAV93971.1"/>
    </source>
</evidence>
<accession>A0A3B0RRN6</accession>
<gene>
    <name evidence="2" type="ORF">MNBD_ALPHA07-1717</name>
</gene>
<keyword evidence="1" id="KW-1133">Transmembrane helix</keyword>
<reference evidence="2" key="1">
    <citation type="submission" date="2018-06" db="EMBL/GenBank/DDBJ databases">
        <authorList>
            <person name="Zhirakovskaya E."/>
        </authorList>
    </citation>
    <scope>NUCLEOTIDE SEQUENCE</scope>
</reference>
<dbReference type="EMBL" id="UOEG01000110">
    <property type="protein sequence ID" value="VAV93971.1"/>
    <property type="molecule type" value="Genomic_DNA"/>
</dbReference>
<keyword evidence="1" id="KW-0812">Transmembrane</keyword>
<sequence>MKIKHIAPDLLIIGQTPWFIAIMLFLFAMLFAAIGLLILSDGSIAGLIFIVFGGSMGIIAMGLFVERLQMVLDAQTRTITISTRTIFNYDWAVFSLDDLFYVVAETTNSTNLTNSSEIRQTLSRISLVLCDGVNPGGTTLHPVSEIYSTGRSAARIVSGINAWLKELRGTDVLPKSA</sequence>
<name>A0A3B0RRN6_9ZZZZ</name>